<dbReference type="RefSeq" id="WP_219797344.1">
    <property type="nucleotide sequence ID" value="NZ_CP080095.1"/>
</dbReference>
<feature type="transmembrane region" description="Helical" evidence="1">
    <location>
        <begin position="23"/>
        <end position="49"/>
    </location>
</feature>
<evidence type="ECO:0000313" key="3">
    <source>
        <dbReference type="Proteomes" id="UP000826462"/>
    </source>
</evidence>
<evidence type="ECO:0000256" key="1">
    <source>
        <dbReference type="SAM" id="Phobius"/>
    </source>
</evidence>
<dbReference type="EMBL" id="CP080095">
    <property type="protein sequence ID" value="QYD67963.1"/>
    <property type="molecule type" value="Genomic_DNA"/>
</dbReference>
<keyword evidence="3" id="KW-1185">Reference proteome</keyword>
<keyword evidence="1" id="KW-0472">Membrane</keyword>
<gene>
    <name evidence="2" type="ORF">KZJ38_16900</name>
</gene>
<sequence length="80" mass="8974">MNKDHTMPATPEHSKPVRKPSQAMLATITWLVGIAVLALGFGWLYWYVAVERNELPWGALLLIPCVAVIAAVTFRNHFSR</sequence>
<organism evidence="2 3">
    <name type="scientific">Paraburkholderia edwinii</name>
    <dbReference type="NCBI Taxonomy" id="2861782"/>
    <lineage>
        <taxon>Bacteria</taxon>
        <taxon>Pseudomonadati</taxon>
        <taxon>Pseudomonadota</taxon>
        <taxon>Betaproteobacteria</taxon>
        <taxon>Burkholderiales</taxon>
        <taxon>Burkholderiaceae</taxon>
        <taxon>Paraburkholderia</taxon>
    </lineage>
</organism>
<reference evidence="2 3" key="1">
    <citation type="submission" date="2021-07" db="EMBL/GenBank/DDBJ databases">
        <title>Paraburkholderia edwinii protects Aspergillus sp. from phenazines by acting as a toxin sponge.</title>
        <authorList>
            <person name="Dahlstrom K.M."/>
            <person name="Newman D.K."/>
        </authorList>
    </citation>
    <scope>NUCLEOTIDE SEQUENCE [LARGE SCALE GENOMIC DNA]</scope>
    <source>
        <strain evidence="2 3">Pe01</strain>
    </source>
</reference>
<dbReference type="Proteomes" id="UP000826462">
    <property type="component" value="Chromosome 1"/>
</dbReference>
<accession>A0ABX8UGD3</accession>
<keyword evidence="1" id="KW-1133">Transmembrane helix</keyword>
<evidence type="ECO:0000313" key="2">
    <source>
        <dbReference type="EMBL" id="QYD67963.1"/>
    </source>
</evidence>
<keyword evidence="1" id="KW-0812">Transmembrane</keyword>
<protein>
    <submittedName>
        <fullName evidence="2">Uncharacterized protein</fullName>
    </submittedName>
</protein>
<proteinExistence type="predicted"/>
<feature type="transmembrane region" description="Helical" evidence="1">
    <location>
        <begin position="55"/>
        <end position="74"/>
    </location>
</feature>
<name>A0ABX8UGD3_9BURK</name>